<dbReference type="EMBL" id="MN739254">
    <property type="protein sequence ID" value="QHS95647.1"/>
    <property type="molecule type" value="Genomic_DNA"/>
</dbReference>
<dbReference type="AlphaFoldDB" id="A0A6C0BTH2"/>
<proteinExistence type="predicted"/>
<evidence type="ECO:0008006" key="2">
    <source>
        <dbReference type="Google" id="ProtNLM"/>
    </source>
</evidence>
<reference evidence="1" key="1">
    <citation type="journal article" date="2020" name="Nature">
        <title>Giant virus diversity and host interactions through global metagenomics.</title>
        <authorList>
            <person name="Schulz F."/>
            <person name="Roux S."/>
            <person name="Paez-Espino D."/>
            <person name="Jungbluth S."/>
            <person name="Walsh D.A."/>
            <person name="Denef V.J."/>
            <person name="McMahon K.D."/>
            <person name="Konstantinidis K.T."/>
            <person name="Eloe-Fadrosh E.A."/>
            <person name="Kyrpides N.C."/>
            <person name="Woyke T."/>
        </authorList>
    </citation>
    <scope>NUCLEOTIDE SEQUENCE</scope>
    <source>
        <strain evidence="1">GVMAG-M-3300018868-6</strain>
    </source>
</reference>
<organism evidence="1">
    <name type="scientific">viral metagenome</name>
    <dbReference type="NCBI Taxonomy" id="1070528"/>
    <lineage>
        <taxon>unclassified sequences</taxon>
        <taxon>metagenomes</taxon>
        <taxon>organismal metagenomes</taxon>
    </lineage>
</organism>
<protein>
    <recommendedName>
        <fullName evidence="2">Peptidase M61 catalytic domain-containing protein</fullName>
    </recommendedName>
</protein>
<sequence length="362" mass="42439">MSSYFMLFDIVESILDAIKLPVSSNESKQVLKALMLRIKSIKINYSAHVTHISLREQIPKCSLLTNSSFVPDHIIDYIKKESQFYVTYEYKYKDRKFKIIMVYDDENVERKKAIVEDMFRWLTMVVDMGSLSQNCGQTTTIYCYLTPFKKELPANSGNILSYDNANSAVTRPCFSSNEICIFREEELFKVFVHETFHAFNLDFSLDMKDIDVKQMFDIKSEFNLYETYAETWAEIVNILFLSGDLSVVNKMLQAEVAFSLHQMNKVLAYMGLDYNDIISGKGTLKYKEETNVFCYYVLKALVLFYWSDFVEFCGGSFKYRMDVSEFVEFIREKYKQQMFITAANKTSHYVVGKTMRMTLWEN</sequence>
<accession>A0A6C0BTH2</accession>
<evidence type="ECO:0000313" key="1">
    <source>
        <dbReference type="EMBL" id="QHS95647.1"/>
    </source>
</evidence>
<name>A0A6C0BTH2_9ZZZZ</name>